<dbReference type="InParanoid" id="A0A6I8ULV1"/>
<dbReference type="OMA" id="TMVMDFA"/>
<dbReference type="CDD" id="cd07042">
    <property type="entry name" value="STAS_SulP_like_sulfate_transporter"/>
    <property type="match status" value="1"/>
</dbReference>
<dbReference type="KEGG" id="dpo:4800264"/>
<feature type="transmembrane region" description="Helical" evidence="5">
    <location>
        <begin position="146"/>
        <end position="173"/>
    </location>
</feature>
<dbReference type="SUPFAM" id="SSF52091">
    <property type="entry name" value="SpoIIaa-like"/>
    <property type="match status" value="1"/>
</dbReference>
<reference evidence="8" key="1">
    <citation type="submission" date="2024-06" db="UniProtKB">
        <authorList>
            <consortium name="RefSeq"/>
        </authorList>
    </citation>
    <scope>NUCLEOTIDE SEQUENCE [LARGE SCALE GENOMIC DNA]</scope>
    <source>
        <strain evidence="8">MV2-25</strain>
    </source>
</reference>
<feature type="transmembrane region" description="Helical" evidence="5">
    <location>
        <begin position="456"/>
        <end position="472"/>
    </location>
</feature>
<dbReference type="GeneID" id="4800264"/>
<keyword evidence="4 5" id="KW-0472">Membrane</keyword>
<dbReference type="FunCoup" id="A0A6I8ULV1">
    <property type="interactions" value="9"/>
</dbReference>
<dbReference type="RefSeq" id="XP_001357609.2">
    <property type="nucleotide sequence ID" value="XM_001357572.4"/>
</dbReference>
<feature type="transmembrane region" description="Helical" evidence="5">
    <location>
        <begin position="484"/>
        <end position="515"/>
    </location>
</feature>
<feature type="domain" description="SLC26A/SulP transporter" evidence="6">
    <location>
        <begin position="89"/>
        <end position="483"/>
    </location>
</feature>
<protein>
    <submittedName>
        <fullName evidence="9">Sodium-independent sulfate anion transporter</fullName>
    </submittedName>
</protein>
<comment type="subcellular location">
    <subcellularLocation>
        <location evidence="1">Membrane</location>
        <topology evidence="1">Multi-pass membrane protein</topology>
    </subcellularLocation>
</comment>
<accession>A0A6I8ULV1</accession>
<dbReference type="FunFam" id="3.30.750.24:FF:000028">
    <property type="entry name" value="Sulfate transporter, putative"/>
    <property type="match status" value="1"/>
</dbReference>
<name>A0A6I8ULV1_DROPS</name>
<dbReference type="InterPro" id="IPR002645">
    <property type="entry name" value="STAS_dom"/>
</dbReference>
<dbReference type="Gene3D" id="3.30.750.24">
    <property type="entry name" value="STAS domain"/>
    <property type="match status" value="1"/>
</dbReference>
<evidence type="ECO:0000256" key="3">
    <source>
        <dbReference type="ARBA" id="ARBA00022989"/>
    </source>
</evidence>
<dbReference type="InterPro" id="IPR011547">
    <property type="entry name" value="SLC26A/SulP_dom"/>
</dbReference>
<keyword evidence="3 5" id="KW-1133">Transmembrane helix</keyword>
<feature type="transmembrane region" description="Helical" evidence="5">
    <location>
        <begin position="179"/>
        <end position="206"/>
    </location>
</feature>
<evidence type="ECO:0000256" key="2">
    <source>
        <dbReference type="ARBA" id="ARBA00022692"/>
    </source>
</evidence>
<sequence length="638" mass="69161">MTRSEDNGHTNGAFNEDSEVSLDIPTNTLYHTSRDCIVQEEQSGESESCLEASRGCCRSLWQNIFRKKTLYKRFPILTWLPQYKKDYIFGDLVAGISVALTVIPQALAYAGIAGLDLQYGLYACFLGCFIYIFIGSSKDVPIGPTAISALLSFQIAGGSWQIATLLTFLTGIIEILMGAFRLGFLIDFVSGPVGAGFTSAVSLIIFSSQMKDFLGIQTSGNTFLQVWISIVNDIHNISWPDFILGLICITLLLSLRALASCSVGPKEGKSSGQSLLTGIFWTVGTARNALLVCGTAGLGYWLSVSGQEDLVRTVGFVPKGMPSFQPPPFHIDAVVNETTGEVLVDGQSFWDMVSTLGSGLIVVPLIALLETMAVVQAFADGKPTDATQELIASGVCNVANSFVQGLRSNGGIARGAILNASGVRTQLSNLYTSVIVIIALLYLTPCFYYIPKAALASIIIAAVVFMVQYRVIKPMWHSKKTDLIPGLGAFFACLVLPLQLGILVGIGINVVFILYQAARPKLRIETLATSSGLKYLMLTPDRCLIFPSMEFVRKVINKQGVKSTLPVVIDCTHIYGADFTAAKVISTMVMDFAQRQQPLFFYNLQPRVAQVFEGLNKDLVVIYDLTTLHSKLAEKGSA</sequence>
<keyword evidence="8" id="KW-1185">Reference proteome</keyword>
<dbReference type="GO" id="GO:0055085">
    <property type="term" value="P:transmembrane transport"/>
    <property type="evidence" value="ECO:0007669"/>
    <property type="project" value="InterPro"/>
</dbReference>
<dbReference type="PANTHER" id="PTHR11814">
    <property type="entry name" value="SULFATE TRANSPORTER"/>
    <property type="match status" value="1"/>
</dbReference>
<dbReference type="InterPro" id="IPR001902">
    <property type="entry name" value="SLC26A/SulP_fam"/>
</dbReference>
<dbReference type="Bgee" id="FBgn0081971">
    <property type="expression patterns" value="Expressed in insect adult head"/>
</dbReference>
<dbReference type="Pfam" id="PF00916">
    <property type="entry name" value="Sulfate_transp"/>
    <property type="match status" value="1"/>
</dbReference>
<proteinExistence type="predicted"/>
<evidence type="ECO:0000259" key="6">
    <source>
        <dbReference type="Pfam" id="PF00916"/>
    </source>
</evidence>
<reference evidence="9" key="2">
    <citation type="submission" date="2025-08" db="UniProtKB">
        <authorList>
            <consortium name="RefSeq"/>
        </authorList>
    </citation>
    <scope>IDENTIFICATION</scope>
    <source>
        <strain evidence="9">MV-25-SWS-2005</strain>
        <tissue evidence="9">Whole body</tissue>
    </source>
</reference>
<evidence type="ECO:0000259" key="7">
    <source>
        <dbReference type="Pfam" id="PF01740"/>
    </source>
</evidence>
<feature type="domain" description="STAS" evidence="7">
    <location>
        <begin position="536"/>
        <end position="618"/>
    </location>
</feature>
<feature type="transmembrane region" description="Helical" evidence="5">
    <location>
        <begin position="349"/>
        <end position="369"/>
    </location>
</feature>
<evidence type="ECO:0000256" key="4">
    <source>
        <dbReference type="ARBA" id="ARBA00023136"/>
    </source>
</evidence>
<evidence type="ECO:0000256" key="5">
    <source>
        <dbReference type="SAM" id="Phobius"/>
    </source>
</evidence>
<dbReference type="Proteomes" id="UP000001819">
    <property type="component" value="Chromosome 2"/>
</dbReference>
<dbReference type="InterPro" id="IPR036513">
    <property type="entry name" value="STAS_dom_sf"/>
</dbReference>
<evidence type="ECO:0000313" key="8">
    <source>
        <dbReference type="Proteomes" id="UP000001819"/>
    </source>
</evidence>
<evidence type="ECO:0000313" key="9">
    <source>
        <dbReference type="RefSeq" id="XP_001357609.2"/>
    </source>
</evidence>
<dbReference type="GO" id="GO:0016020">
    <property type="term" value="C:membrane"/>
    <property type="evidence" value="ECO:0007669"/>
    <property type="project" value="UniProtKB-SubCell"/>
</dbReference>
<organism evidence="8 9">
    <name type="scientific">Drosophila pseudoobscura pseudoobscura</name>
    <name type="common">Fruit fly</name>
    <dbReference type="NCBI Taxonomy" id="46245"/>
    <lineage>
        <taxon>Eukaryota</taxon>
        <taxon>Metazoa</taxon>
        <taxon>Ecdysozoa</taxon>
        <taxon>Arthropoda</taxon>
        <taxon>Hexapoda</taxon>
        <taxon>Insecta</taxon>
        <taxon>Pterygota</taxon>
        <taxon>Neoptera</taxon>
        <taxon>Endopterygota</taxon>
        <taxon>Diptera</taxon>
        <taxon>Brachycera</taxon>
        <taxon>Muscomorpha</taxon>
        <taxon>Ephydroidea</taxon>
        <taxon>Drosophilidae</taxon>
        <taxon>Drosophila</taxon>
        <taxon>Sophophora</taxon>
    </lineage>
</organism>
<evidence type="ECO:0000256" key="1">
    <source>
        <dbReference type="ARBA" id="ARBA00004141"/>
    </source>
</evidence>
<gene>
    <name evidence="9" type="primary">LOC4800264</name>
</gene>
<feature type="transmembrane region" description="Helical" evidence="5">
    <location>
        <begin position="430"/>
        <end position="450"/>
    </location>
</feature>
<dbReference type="AlphaFoldDB" id="A0A6I8ULV1"/>
<feature type="transmembrane region" description="Helical" evidence="5">
    <location>
        <begin position="87"/>
        <end position="111"/>
    </location>
</feature>
<feature type="transmembrane region" description="Helical" evidence="5">
    <location>
        <begin position="117"/>
        <end position="134"/>
    </location>
</feature>
<keyword evidence="2 5" id="KW-0812">Transmembrane</keyword>
<dbReference type="Pfam" id="PF01740">
    <property type="entry name" value="STAS"/>
    <property type="match status" value="1"/>
</dbReference>